<dbReference type="GO" id="GO:0019867">
    <property type="term" value="C:outer membrane"/>
    <property type="evidence" value="ECO:0007669"/>
    <property type="project" value="InterPro"/>
</dbReference>
<feature type="signal peptide" evidence="3">
    <location>
        <begin position="1"/>
        <end position="21"/>
    </location>
</feature>
<keyword evidence="6" id="KW-1185">Reference proteome</keyword>
<feature type="chain" id="PRO_5032496194" evidence="3">
    <location>
        <begin position="22"/>
        <end position="386"/>
    </location>
</feature>
<evidence type="ECO:0000313" key="5">
    <source>
        <dbReference type="EMBL" id="NLR67044.1"/>
    </source>
</evidence>
<keyword evidence="2" id="KW-0472">Membrane</keyword>
<comment type="caution">
    <text evidence="5">The sequence shown here is derived from an EMBL/GenBank/DDBJ whole genome shotgun (WGS) entry which is preliminary data.</text>
</comment>
<proteinExistence type="predicted"/>
<accession>A0A847RYF3</accession>
<dbReference type="RefSeq" id="WP_168872938.1">
    <property type="nucleotide sequence ID" value="NZ_JABAIA010000002.1"/>
</dbReference>
<evidence type="ECO:0000259" key="4">
    <source>
        <dbReference type="Pfam" id="PF01103"/>
    </source>
</evidence>
<protein>
    <submittedName>
        <fullName evidence="5">BamA/TamA family outer membrane protein</fullName>
    </submittedName>
</protein>
<dbReference type="EMBL" id="JABAIA010000002">
    <property type="protein sequence ID" value="NLR67044.1"/>
    <property type="molecule type" value="Genomic_DNA"/>
</dbReference>
<feature type="domain" description="Bacterial surface antigen (D15)" evidence="4">
    <location>
        <begin position="149"/>
        <end position="386"/>
    </location>
</feature>
<name>A0A847RYF3_9BACT</name>
<dbReference type="AlphaFoldDB" id="A0A847RYF3"/>
<dbReference type="Pfam" id="PF01103">
    <property type="entry name" value="Omp85"/>
    <property type="match status" value="1"/>
</dbReference>
<dbReference type="Proteomes" id="UP000570474">
    <property type="component" value="Unassembled WGS sequence"/>
</dbReference>
<evidence type="ECO:0000256" key="1">
    <source>
        <dbReference type="ARBA" id="ARBA00004370"/>
    </source>
</evidence>
<keyword evidence="3" id="KW-0732">Signal</keyword>
<organism evidence="5 6">
    <name type="scientific">Chitinophaga varians</name>
    <dbReference type="NCBI Taxonomy" id="2202339"/>
    <lineage>
        <taxon>Bacteria</taxon>
        <taxon>Pseudomonadati</taxon>
        <taxon>Bacteroidota</taxon>
        <taxon>Chitinophagia</taxon>
        <taxon>Chitinophagales</taxon>
        <taxon>Chitinophagaceae</taxon>
        <taxon>Chitinophaga</taxon>
    </lineage>
</organism>
<dbReference type="Gene3D" id="2.40.160.50">
    <property type="entry name" value="membrane protein fhac: a member of the omp85/tpsb transporter family"/>
    <property type="match status" value="1"/>
</dbReference>
<dbReference type="InterPro" id="IPR000184">
    <property type="entry name" value="Bac_surfAg_D15"/>
</dbReference>
<evidence type="ECO:0000256" key="3">
    <source>
        <dbReference type="SAM" id="SignalP"/>
    </source>
</evidence>
<comment type="subcellular location">
    <subcellularLocation>
        <location evidence="1">Membrane</location>
    </subcellularLocation>
</comment>
<sequence>MVLIKKLLLPILLCCSVTVTARQAPSSGNSTDTTAPRGLYQRVLHYLAHTNDERKHKNLDLSFIGGPVYTPETSAGIAVMLAAQYRTDRTDSLLPVSNVAVYGSVALTGFYGIGINSTTIFPKDRFRLMIKASFSSRPDKYWGIGYDAGSAKDDYTDYLLLTEKLQADLAINLSNRFYAGISAHIQNGQAKDIDTAGGKPLMQPTRVFGMGAGPFIVYDTRDFIPNPARGIYARIGYRFYPTFLGNNTSFTKLELQFDWYKQLWKGGILAMDFYAEEHSGDVPWNMLAQAGGSNRLRGYYEGRYRDRNYVSGQVELRQHVYRRSSAVIWVGGGNIFPRFDALSFQQTLLSYGIGYRWEFKNRVNIRLDYGRGQDQSGFYFGINEVF</sequence>
<reference evidence="5 6" key="1">
    <citation type="submission" date="2020-04" db="EMBL/GenBank/DDBJ databases">
        <authorList>
            <person name="Yin C."/>
        </authorList>
    </citation>
    <scope>NUCLEOTIDE SEQUENCE [LARGE SCALE GENOMIC DNA]</scope>
    <source>
        <strain evidence="5 6">Ae27</strain>
    </source>
</reference>
<evidence type="ECO:0000256" key="2">
    <source>
        <dbReference type="ARBA" id="ARBA00023136"/>
    </source>
</evidence>
<gene>
    <name evidence="5" type="ORF">HGH92_22235</name>
</gene>
<evidence type="ECO:0000313" key="6">
    <source>
        <dbReference type="Proteomes" id="UP000570474"/>
    </source>
</evidence>